<dbReference type="Gene3D" id="3.20.20.370">
    <property type="entry name" value="Glycoside hydrolase/deacetylase"/>
    <property type="match status" value="1"/>
</dbReference>
<comment type="cofactor">
    <cofactor evidence="1">
        <name>Mg(2+)</name>
        <dbReference type="ChEBI" id="CHEBI:18420"/>
    </cofactor>
</comment>
<dbReference type="GO" id="GO:0005975">
    <property type="term" value="P:carbohydrate metabolic process"/>
    <property type="evidence" value="ECO:0007669"/>
    <property type="project" value="InterPro"/>
</dbReference>
<evidence type="ECO:0000256" key="1">
    <source>
        <dbReference type="ARBA" id="ARBA00001946"/>
    </source>
</evidence>
<evidence type="ECO:0000256" key="4">
    <source>
        <dbReference type="ARBA" id="ARBA00022842"/>
    </source>
</evidence>
<evidence type="ECO:0000313" key="7">
    <source>
        <dbReference type="Proteomes" id="UP000248863"/>
    </source>
</evidence>
<dbReference type="PANTHER" id="PTHR31609">
    <property type="entry name" value="YDJC DEACETYLASE FAMILY MEMBER"/>
    <property type="match status" value="1"/>
</dbReference>
<keyword evidence="7" id="KW-1185">Reference proteome</keyword>
<evidence type="ECO:0000256" key="3">
    <source>
        <dbReference type="ARBA" id="ARBA00022801"/>
    </source>
</evidence>
<dbReference type="EMBL" id="NPEU01000267">
    <property type="protein sequence ID" value="RAI35295.1"/>
    <property type="molecule type" value="Genomic_DNA"/>
</dbReference>
<evidence type="ECO:0000313" key="6">
    <source>
        <dbReference type="EMBL" id="RAI35295.1"/>
    </source>
</evidence>
<keyword evidence="4" id="KW-0460">Magnesium</keyword>
<reference evidence="6 7" key="1">
    <citation type="submission" date="2017-07" db="EMBL/GenBank/DDBJ databases">
        <title>Draft Genome Sequences of Select Purple Nonsulfur Bacteria.</title>
        <authorList>
            <person name="Lasarre B."/>
            <person name="Mckinlay J.B."/>
        </authorList>
    </citation>
    <scope>NUCLEOTIDE SEQUENCE [LARGE SCALE GENOMIC DNA]</scope>
    <source>
        <strain evidence="6 7">DSM 11907</strain>
    </source>
</reference>
<evidence type="ECO:0000256" key="5">
    <source>
        <dbReference type="ARBA" id="ARBA00023277"/>
    </source>
</evidence>
<keyword evidence="2" id="KW-0479">Metal-binding</keyword>
<dbReference type="Proteomes" id="UP000248863">
    <property type="component" value="Unassembled WGS sequence"/>
</dbReference>
<gene>
    <name evidence="6" type="ORF">CH338_19510</name>
</gene>
<comment type="caution">
    <text evidence="6">The sequence shown here is derived from an EMBL/GenBank/DDBJ whole genome shotgun (WGS) entry which is preliminary data.</text>
</comment>
<proteinExistence type="predicted"/>
<protein>
    <submittedName>
        <fullName evidence="6">PTS cellobiose transporter</fullName>
    </submittedName>
</protein>
<dbReference type="SUPFAM" id="SSF88713">
    <property type="entry name" value="Glycoside hydrolase/deacetylase"/>
    <property type="match status" value="1"/>
</dbReference>
<keyword evidence="3" id="KW-0378">Hydrolase</keyword>
<evidence type="ECO:0000256" key="2">
    <source>
        <dbReference type="ARBA" id="ARBA00022723"/>
    </source>
</evidence>
<keyword evidence="5" id="KW-0119">Carbohydrate metabolism</keyword>
<accession>A0A327KCC2</accession>
<dbReference type="NCBIfam" id="TIGR03473">
    <property type="entry name" value="HpnK"/>
    <property type="match status" value="1"/>
</dbReference>
<dbReference type="GO" id="GO:0019213">
    <property type="term" value="F:deacetylase activity"/>
    <property type="evidence" value="ECO:0007669"/>
    <property type="project" value="TreeGrafter"/>
</dbReference>
<dbReference type="InterPro" id="IPR017836">
    <property type="entry name" value="Hopanoid_biosynth-assoc_HpnK"/>
</dbReference>
<dbReference type="InterPro" id="IPR011330">
    <property type="entry name" value="Glyco_hydro/deAcase_b/a-brl"/>
</dbReference>
<dbReference type="GO" id="GO:0016787">
    <property type="term" value="F:hydrolase activity"/>
    <property type="evidence" value="ECO:0007669"/>
    <property type="project" value="UniProtKB-KW"/>
</dbReference>
<dbReference type="GO" id="GO:0046872">
    <property type="term" value="F:metal ion binding"/>
    <property type="evidence" value="ECO:0007669"/>
    <property type="project" value="UniProtKB-KW"/>
</dbReference>
<name>A0A327KCC2_9BRAD</name>
<dbReference type="PANTHER" id="PTHR31609:SF1">
    <property type="entry name" value="CARBOHYDRATE DEACETYLASE"/>
    <property type="match status" value="1"/>
</dbReference>
<dbReference type="AlphaFoldDB" id="A0A327KCC2"/>
<dbReference type="Pfam" id="PF04794">
    <property type="entry name" value="YdjC"/>
    <property type="match status" value="1"/>
</dbReference>
<dbReference type="OrthoDB" id="9774177at2"/>
<dbReference type="InterPro" id="IPR006879">
    <property type="entry name" value="YdjC-like"/>
</dbReference>
<organism evidence="6 7">
    <name type="scientific">Rhodoplanes elegans</name>
    <dbReference type="NCBI Taxonomy" id="29408"/>
    <lineage>
        <taxon>Bacteria</taxon>
        <taxon>Pseudomonadati</taxon>
        <taxon>Pseudomonadota</taxon>
        <taxon>Alphaproteobacteria</taxon>
        <taxon>Hyphomicrobiales</taxon>
        <taxon>Nitrobacteraceae</taxon>
        <taxon>Rhodoplanes</taxon>
    </lineage>
</organism>
<dbReference type="RefSeq" id="WP_111358789.1">
    <property type="nucleotide sequence ID" value="NZ_NHSK01000047.1"/>
</dbReference>
<sequence length="281" mass="30050">MKRLVVTADDFGLAVEVNAGIEEAHRDGILTAASLMVGAPAAADAVARARRLPDLKVGLHVVLLEARPVLPRDQVPALIDAHGNFRSDMVRLAFEIFGVSRVKSQMRAEVAAQFSAFRETGLTLDHVNAHKHFHLHPTILSAVIDEAHKAGVKGLRLPVEPAKIVDACEQGASPLGAKATAWWAGMLRARARKAGLKIPDQVFGLAWSGAMTAARTAALLARLPEGDTEIYFHPATTDTFPGHAEGYRYADELAALTEADVITTAERSGAVRGGFLDFAKT</sequence>